<dbReference type="PANTHER" id="PTHR10039:SF5">
    <property type="entry name" value="NACHT DOMAIN-CONTAINING PROTEIN"/>
    <property type="match status" value="1"/>
</dbReference>
<dbReference type="SUPFAM" id="SSF52540">
    <property type="entry name" value="P-loop containing nucleoside triphosphate hydrolases"/>
    <property type="match status" value="1"/>
</dbReference>
<evidence type="ECO:0000313" key="5">
    <source>
        <dbReference type="EMBL" id="KUJ11274.1"/>
    </source>
</evidence>
<sequence>MLEALVAIGLAGNVIQFVQYAGEMISQANAIRKSGSPSSLPDLRKLTESLTKQACIIEGHLEALNASQSITNEGNAATPRSQEDQHLLDVALDCRKTGDKFLAYLDTLFDPTASRNIIRSAKLSVKFKWAQHRIDEFASKLDKFRSVLSLATILALRVKTDDHNQVILEHLQALKTDSQGRVLQGSEGTRALQALVDIIQLQSGPRLDTIQSEIEKCLKKIDDLRRKLPHTAEDDILRWLNFRQMSWRYEEVPLPYQQTFQWIFQPSRDGLWDDFNAHLTHQNTVLPYWINGKAGSGKSTLMKFVVDDCRTEEALRRWAGDKQLLVVNFFFWNLGTLLPKSNVGMLRSLIHSVLEKYPELIPAVLPELYRSWKDSGPNSDADREPSQIEIKKAFDLLTSKTSGFLKLCIFIDGIDEFEGDHKEMSMFLISLAAGGIKVVVSGRPISACINSFRDCPTLRLQDLTKPDMELYVKGNLSSHRSMVELIQRFPQHANDIVNEIKTKATGVFLWVKIVVRLLVDGLEEGDDIADLQNKLRQLPPDLRDLYIRMMGKMQPEHQAQAAEIFQLFHAWNLSIVDQPLRTLVMSLAMQPPSEALGRKVEPLETDTIQWLCQNAEARIRSRCCGLIEVHKKVRETCLNDSSATPSYNQAPKAGLHYLVSDVDTESTIEFLHRTVAEFLISGDVWNEICEMTKNSTFNAYFNFACGCLSLLKTQDVHLSPSLYTHLDNIMAICRRSTSISDRDLGQIYDSIESTMQQHQFQCYESREPFYSSLHWSADLLLVTTVPTSNQSVRSAANAFNLAARLALCQYLKAFCNFNDLPYLSRFCMVLHAMETWKISTVSLCDRSDMLLFLLENAAKPEDSGPDSRLDTNLWAVAYTICSELLEDNKHVEAAELVRIFLVKARSRRSLMATKVGEVGILYPSTLIRRIKSFEKTLGTELEELRASKGPARGLSRYFRDMVAAESAKSSAGSYISTSQNRTTPNNPDFKLPSVFSTKIDTSRRAGSPRNRRGNKFKIQHDCTSSRILHNGGPINTAFNNTAITPSSEAYVVPPICPFGDHNKSQFTYDPIHSNQMYQQFPMQQSQHHKHQYNMSFSSSQFPNSFSPFTVHQPRQTPHMTPNMSPHTTIQFSNQMQQQQQMKTPINAPTEPSSHRRKRLAPSSMGKGPPTPIYPLEQQVSDLSPQTTIQMQQQQMKAPINAPTEPSSHRRKRLVLSDMINGPPRKQRFVPTTQSR</sequence>
<gene>
    <name evidence="5" type="ORF">LY89DRAFT_674608</name>
</gene>
<dbReference type="GeneID" id="28823177"/>
<feature type="region of interest" description="Disordered" evidence="2">
    <location>
        <begin position="974"/>
        <end position="993"/>
    </location>
</feature>
<keyword evidence="6" id="KW-1185">Reference proteome</keyword>
<dbReference type="InterPro" id="IPR027417">
    <property type="entry name" value="P-loop_NTPase"/>
</dbReference>
<feature type="region of interest" description="Disordered" evidence="2">
    <location>
        <begin position="1132"/>
        <end position="1235"/>
    </location>
</feature>
<keyword evidence="1" id="KW-0677">Repeat</keyword>
<feature type="compositionally biased region" description="Polar residues" evidence="2">
    <location>
        <begin position="974"/>
        <end position="986"/>
    </location>
</feature>
<dbReference type="PANTHER" id="PTHR10039">
    <property type="entry name" value="AMELOGENIN"/>
    <property type="match status" value="1"/>
</dbReference>
<proteinExistence type="predicted"/>
<dbReference type="STRING" id="149040.A0A194WUD0"/>
<dbReference type="Gene3D" id="3.40.50.300">
    <property type="entry name" value="P-loop containing nucleotide triphosphate hydrolases"/>
    <property type="match status" value="1"/>
</dbReference>
<protein>
    <submittedName>
        <fullName evidence="5">Uncharacterized protein</fullName>
    </submittedName>
</protein>
<accession>A0A194WUD0</accession>
<organism evidence="5 6">
    <name type="scientific">Mollisia scopiformis</name>
    <name type="common">Conifer needle endophyte fungus</name>
    <name type="synonym">Phialocephala scopiformis</name>
    <dbReference type="NCBI Taxonomy" id="149040"/>
    <lineage>
        <taxon>Eukaryota</taxon>
        <taxon>Fungi</taxon>
        <taxon>Dikarya</taxon>
        <taxon>Ascomycota</taxon>
        <taxon>Pezizomycotina</taxon>
        <taxon>Leotiomycetes</taxon>
        <taxon>Helotiales</taxon>
        <taxon>Mollisiaceae</taxon>
        <taxon>Mollisia</taxon>
    </lineage>
</organism>
<dbReference type="InterPro" id="IPR056693">
    <property type="entry name" value="DUF7791"/>
</dbReference>
<dbReference type="Pfam" id="PF25053">
    <property type="entry name" value="DUF7791"/>
    <property type="match status" value="1"/>
</dbReference>
<dbReference type="Pfam" id="PF24883">
    <property type="entry name" value="NPHP3_N"/>
    <property type="match status" value="1"/>
</dbReference>
<reference evidence="5 6" key="1">
    <citation type="submission" date="2015-10" db="EMBL/GenBank/DDBJ databases">
        <title>Full genome of DAOMC 229536 Phialocephala scopiformis, a fungal endophyte of spruce producing the potent anti-insectan compound rugulosin.</title>
        <authorList>
            <consortium name="DOE Joint Genome Institute"/>
            <person name="Walker A.K."/>
            <person name="Frasz S.L."/>
            <person name="Seifert K.A."/>
            <person name="Miller J.D."/>
            <person name="Mondo S.J."/>
            <person name="Labutti K."/>
            <person name="Lipzen A."/>
            <person name="Dockter R."/>
            <person name="Kennedy M."/>
            <person name="Grigoriev I.V."/>
            <person name="Spatafora J.W."/>
        </authorList>
    </citation>
    <scope>NUCLEOTIDE SEQUENCE [LARGE SCALE GENOMIC DNA]</scope>
    <source>
        <strain evidence="5 6">CBS 120377</strain>
    </source>
</reference>
<feature type="domain" description="Nephrocystin 3-like N-terminal" evidence="3">
    <location>
        <begin position="259"/>
        <end position="443"/>
    </location>
</feature>
<evidence type="ECO:0000256" key="2">
    <source>
        <dbReference type="SAM" id="MobiDB-lite"/>
    </source>
</evidence>
<evidence type="ECO:0000259" key="4">
    <source>
        <dbReference type="Pfam" id="PF25053"/>
    </source>
</evidence>
<evidence type="ECO:0000313" key="6">
    <source>
        <dbReference type="Proteomes" id="UP000070700"/>
    </source>
</evidence>
<dbReference type="EMBL" id="KQ947427">
    <property type="protein sequence ID" value="KUJ11274.1"/>
    <property type="molecule type" value="Genomic_DNA"/>
</dbReference>
<dbReference type="RefSeq" id="XP_018065629.1">
    <property type="nucleotide sequence ID" value="XM_018213451.1"/>
</dbReference>
<evidence type="ECO:0000259" key="3">
    <source>
        <dbReference type="Pfam" id="PF24883"/>
    </source>
</evidence>
<feature type="compositionally biased region" description="Low complexity" evidence="2">
    <location>
        <begin position="1185"/>
        <end position="1195"/>
    </location>
</feature>
<dbReference type="AlphaFoldDB" id="A0A194WUD0"/>
<dbReference type="InterPro" id="IPR056884">
    <property type="entry name" value="NPHP3-like_N"/>
</dbReference>
<dbReference type="Proteomes" id="UP000070700">
    <property type="component" value="Unassembled WGS sequence"/>
</dbReference>
<dbReference type="OrthoDB" id="443402at2759"/>
<name>A0A194WUD0_MOLSC</name>
<dbReference type="InParanoid" id="A0A194WUD0"/>
<dbReference type="KEGG" id="psco:LY89DRAFT_674608"/>
<evidence type="ECO:0000256" key="1">
    <source>
        <dbReference type="ARBA" id="ARBA00022737"/>
    </source>
</evidence>
<feature type="domain" description="DUF7791" evidence="4">
    <location>
        <begin position="553"/>
        <end position="713"/>
    </location>
</feature>